<keyword evidence="1" id="KW-0732">Signal</keyword>
<evidence type="ECO:0000313" key="2">
    <source>
        <dbReference type="EMBL" id="VYT07439.1"/>
    </source>
</evidence>
<protein>
    <submittedName>
        <fullName evidence="2">Uncharacterized protein</fullName>
    </submittedName>
</protein>
<proteinExistence type="predicted"/>
<name>A0A6N2TR52_9FIRM</name>
<dbReference type="RefSeq" id="WP_002574719.1">
    <property type="nucleotide sequence ID" value="NZ_CACRTF010000010.1"/>
</dbReference>
<dbReference type="AlphaFoldDB" id="A0A6N2TR52"/>
<gene>
    <name evidence="2" type="ORF">CBLFYP116_01770</name>
</gene>
<organism evidence="2">
    <name type="scientific">Enterocloster bolteae</name>
    <dbReference type="NCBI Taxonomy" id="208479"/>
    <lineage>
        <taxon>Bacteria</taxon>
        <taxon>Bacillati</taxon>
        <taxon>Bacillota</taxon>
        <taxon>Clostridia</taxon>
        <taxon>Lachnospirales</taxon>
        <taxon>Lachnospiraceae</taxon>
        <taxon>Enterocloster</taxon>
    </lineage>
</organism>
<feature type="chain" id="PRO_5027107289" evidence="1">
    <location>
        <begin position="28"/>
        <end position="109"/>
    </location>
</feature>
<dbReference type="GeneID" id="23112374"/>
<reference evidence="2" key="1">
    <citation type="submission" date="2019-11" db="EMBL/GenBank/DDBJ databases">
        <authorList>
            <person name="Feng L."/>
        </authorList>
    </citation>
    <scope>NUCLEOTIDE SEQUENCE</scope>
    <source>
        <strain evidence="2">CbolteaeLFYP116</strain>
    </source>
</reference>
<evidence type="ECO:0000256" key="1">
    <source>
        <dbReference type="SAM" id="SignalP"/>
    </source>
</evidence>
<sequence>MKTLKKSSTAIITTLVLGLLPALPAAAQTAPETTAAWKYSVQVSQAESGGQDSPMKFTVTQKTGTDNEEVIITLVKDPKAKAEPEKGHAYISTSEYDVTTAKSKAVNVR</sequence>
<feature type="signal peptide" evidence="1">
    <location>
        <begin position="1"/>
        <end position="27"/>
    </location>
</feature>
<dbReference type="EMBL" id="CACRTF010000010">
    <property type="protein sequence ID" value="VYT07439.1"/>
    <property type="molecule type" value="Genomic_DNA"/>
</dbReference>
<accession>A0A6N2TR52</accession>